<comment type="caution">
    <text evidence="2">The sequence shown here is derived from an EMBL/GenBank/DDBJ whole genome shotgun (WGS) entry which is preliminary data.</text>
</comment>
<reference evidence="2" key="1">
    <citation type="submission" date="2022-11" db="EMBL/GenBank/DDBJ databases">
        <authorList>
            <person name="Hyden B.L."/>
            <person name="Feng K."/>
            <person name="Yates T."/>
            <person name="Jawdy S."/>
            <person name="Smart L.B."/>
            <person name="Muchero W."/>
        </authorList>
    </citation>
    <scope>NUCLEOTIDE SEQUENCE</scope>
    <source>
        <tissue evidence="2">Shoot tip</tissue>
    </source>
</reference>
<sequence>MGNCQAVDAAVLDIQHPSGKIERLYCPVSVSEVMRTNPGHYVSLIIPLPESGDQENVKPAQFTRVKLLRQCNTLALEVMKALQAKKCARLKGQQQPESAGKNKSQLLVAQEKKRSAYCETKKKSSMEKDYRVPKHERHRHRMPSINSASLRSKSWRPSLQSISEAGS</sequence>
<feature type="region of interest" description="Disordered" evidence="1">
    <location>
        <begin position="90"/>
        <end position="167"/>
    </location>
</feature>
<dbReference type="OrthoDB" id="747498at2759"/>
<reference evidence="2" key="2">
    <citation type="journal article" date="2023" name="Int. J. Mol. Sci.">
        <title>De Novo Assembly and Annotation of 11 Diverse Shrub Willow (Salix) Genomes Reveals Novel Gene Organization in Sex-Linked Regions.</title>
        <authorList>
            <person name="Hyden B."/>
            <person name="Feng K."/>
            <person name="Yates T.B."/>
            <person name="Jawdy S."/>
            <person name="Cereghino C."/>
            <person name="Smart L.B."/>
            <person name="Muchero W."/>
        </authorList>
    </citation>
    <scope>NUCLEOTIDE SEQUENCE</scope>
    <source>
        <tissue evidence="2">Shoot tip</tissue>
    </source>
</reference>
<name>A0A9Q0TWB1_SALPP</name>
<dbReference type="PANTHER" id="PTHR33413:SF4">
    <property type="entry name" value="D-RIBOSE-BINDING PERIPLASMIC PROTEIN"/>
    <property type="match status" value="1"/>
</dbReference>
<evidence type="ECO:0000313" key="2">
    <source>
        <dbReference type="EMBL" id="KAJ6718981.1"/>
    </source>
</evidence>
<dbReference type="InterPro" id="IPR025322">
    <property type="entry name" value="PADRE_dom"/>
</dbReference>
<accession>A0A9Q0TWB1</accession>
<gene>
    <name evidence="2" type="ORF">OIU79_006777</name>
</gene>
<dbReference type="AlphaFoldDB" id="A0A9Q0TWB1"/>
<feature type="compositionally biased region" description="Basic and acidic residues" evidence="1">
    <location>
        <begin position="110"/>
        <end position="133"/>
    </location>
</feature>
<dbReference type="Proteomes" id="UP001151532">
    <property type="component" value="Chromosome 10"/>
</dbReference>
<dbReference type="Pfam" id="PF14009">
    <property type="entry name" value="PADRE"/>
    <property type="match status" value="1"/>
</dbReference>
<keyword evidence="3" id="KW-1185">Reference proteome</keyword>
<feature type="compositionally biased region" description="Polar residues" evidence="1">
    <location>
        <begin position="144"/>
        <end position="167"/>
    </location>
</feature>
<evidence type="ECO:0000313" key="3">
    <source>
        <dbReference type="Proteomes" id="UP001151532"/>
    </source>
</evidence>
<organism evidence="2 3">
    <name type="scientific">Salix purpurea</name>
    <name type="common">Purple osier willow</name>
    <dbReference type="NCBI Taxonomy" id="77065"/>
    <lineage>
        <taxon>Eukaryota</taxon>
        <taxon>Viridiplantae</taxon>
        <taxon>Streptophyta</taxon>
        <taxon>Embryophyta</taxon>
        <taxon>Tracheophyta</taxon>
        <taxon>Spermatophyta</taxon>
        <taxon>Magnoliopsida</taxon>
        <taxon>eudicotyledons</taxon>
        <taxon>Gunneridae</taxon>
        <taxon>Pentapetalae</taxon>
        <taxon>rosids</taxon>
        <taxon>fabids</taxon>
        <taxon>Malpighiales</taxon>
        <taxon>Salicaceae</taxon>
        <taxon>Saliceae</taxon>
        <taxon>Salix</taxon>
    </lineage>
</organism>
<protein>
    <submittedName>
        <fullName evidence="2">Uncharacterized protein</fullName>
    </submittedName>
</protein>
<dbReference type="PANTHER" id="PTHR33413">
    <property type="entry name" value="EXPRESSED PROTEIN"/>
    <property type="match status" value="1"/>
</dbReference>
<feature type="compositionally biased region" description="Polar residues" evidence="1">
    <location>
        <begin position="92"/>
        <end position="107"/>
    </location>
</feature>
<dbReference type="EMBL" id="JAPFFK010000014">
    <property type="protein sequence ID" value="KAJ6718981.1"/>
    <property type="molecule type" value="Genomic_DNA"/>
</dbReference>
<proteinExistence type="predicted"/>
<evidence type="ECO:0000256" key="1">
    <source>
        <dbReference type="SAM" id="MobiDB-lite"/>
    </source>
</evidence>